<dbReference type="EMBL" id="MWBQ01000018">
    <property type="protein sequence ID" value="OQA61462.1"/>
    <property type="molecule type" value="Genomic_DNA"/>
</dbReference>
<dbReference type="Pfam" id="PF01972">
    <property type="entry name" value="SDH_protease"/>
    <property type="match status" value="1"/>
</dbReference>
<dbReference type="PANTHER" id="PTHR35984:SF1">
    <property type="entry name" value="PERIPLASMIC SERINE PROTEASE"/>
    <property type="match status" value="1"/>
</dbReference>
<evidence type="ECO:0000313" key="1">
    <source>
        <dbReference type="EMBL" id="OQA61462.1"/>
    </source>
</evidence>
<sequence length="285" mass="33168">MREFQSAIKDALDARIVEIERQMNSDVITLYGAINTQLEYMFPSIIEKLKGEKTELSIILETPGGSAEIVEHLVNIIRYHYNKVNFIIPNQAMSAGTIFAMSGNKIFMEYSSVLGPIDPQVWNGQNWVPALGYLEKYKKLMDKASEDKISDAEFALLCKLDLAEISNYEQQSGLTVTLLKKWLVKYKFENWGIHQSDPELKGQPVTHEQKEKRAEEIATDLGNNERWHSHNRKIDLKSLQELKLYIDDYSEKEQLRNAVRRYFEMMLEYVLTNNVVNFVHHRNYI</sequence>
<comment type="caution">
    <text evidence="1">The sequence shown here is derived from an EMBL/GenBank/DDBJ whole genome shotgun (WGS) entry which is preliminary data.</text>
</comment>
<dbReference type="SUPFAM" id="SSF52096">
    <property type="entry name" value="ClpP/crotonase"/>
    <property type="match status" value="1"/>
</dbReference>
<name>A0A1V5T5F2_9BACT</name>
<reference evidence="1" key="1">
    <citation type="submission" date="2017-02" db="EMBL/GenBank/DDBJ databases">
        <title>Delving into the versatile metabolic prowess of the omnipresent phylum Bacteroidetes.</title>
        <authorList>
            <person name="Nobu M.K."/>
            <person name="Mei R."/>
            <person name="Narihiro T."/>
            <person name="Kuroda K."/>
            <person name="Liu W.-T."/>
        </authorList>
    </citation>
    <scope>NUCLEOTIDE SEQUENCE</scope>
    <source>
        <strain evidence="1">ADurb.Bin276</strain>
    </source>
</reference>
<organism evidence="1">
    <name type="scientific">Candidatus Atribacter allofermentans</name>
    <dbReference type="NCBI Taxonomy" id="1852833"/>
    <lineage>
        <taxon>Bacteria</taxon>
        <taxon>Pseudomonadati</taxon>
        <taxon>Atribacterota</taxon>
        <taxon>Atribacteria</taxon>
        <taxon>Atribacterales</taxon>
        <taxon>Atribacteraceae</taxon>
        <taxon>Atribacter</taxon>
    </lineage>
</organism>
<dbReference type="InterPro" id="IPR002825">
    <property type="entry name" value="Pept_S49_ser-pept_pro"/>
</dbReference>
<dbReference type="PANTHER" id="PTHR35984">
    <property type="entry name" value="PERIPLASMIC SERINE PROTEASE"/>
    <property type="match status" value="1"/>
</dbReference>
<dbReference type="GO" id="GO:0016020">
    <property type="term" value="C:membrane"/>
    <property type="evidence" value="ECO:0007669"/>
    <property type="project" value="InterPro"/>
</dbReference>
<protein>
    <submittedName>
        <fullName evidence="1">Serine dehydrogenase proteinase</fullName>
    </submittedName>
</protein>
<dbReference type="InterPro" id="IPR029045">
    <property type="entry name" value="ClpP/crotonase-like_dom_sf"/>
</dbReference>
<dbReference type="Proteomes" id="UP000485569">
    <property type="component" value="Unassembled WGS sequence"/>
</dbReference>
<proteinExistence type="predicted"/>
<accession>A0A1V5T5F2</accession>
<dbReference type="Gene3D" id="3.90.226.10">
    <property type="entry name" value="2-enoyl-CoA Hydratase, Chain A, domain 1"/>
    <property type="match status" value="1"/>
</dbReference>
<gene>
    <name evidence="1" type="ORF">BWY41_00142</name>
</gene>
<dbReference type="AlphaFoldDB" id="A0A1V5T5F2"/>